<sequence>MTQFKDLNEFFDPGLVLPVGGVEYAIQPPSATYGLWLQQMVVTGQALQHEDDTDAIIERVTALGTPPDGKTIPEIVLGDAYSQMQANGVDLMRIKHCVNTALIWIVMGEEAAAHYWANPGGGEPGKASNRAERRRTSKGTGGARKTRKRGSSSGTSSRKT</sequence>
<feature type="region of interest" description="Disordered" evidence="1">
    <location>
        <begin position="119"/>
        <end position="160"/>
    </location>
</feature>
<name>A0ABP5SCI6_9ACTN</name>
<evidence type="ECO:0000259" key="2">
    <source>
        <dbReference type="Pfam" id="PF24201"/>
    </source>
</evidence>
<proteinExistence type="predicted"/>
<dbReference type="Pfam" id="PF24201">
    <property type="entry name" value="DUF7426"/>
    <property type="match status" value="1"/>
</dbReference>
<feature type="domain" description="DUF7426" evidence="2">
    <location>
        <begin position="5"/>
        <end position="147"/>
    </location>
</feature>
<reference evidence="4" key="1">
    <citation type="journal article" date="2019" name="Int. J. Syst. Evol. Microbiol.">
        <title>The Global Catalogue of Microorganisms (GCM) 10K type strain sequencing project: providing services to taxonomists for standard genome sequencing and annotation.</title>
        <authorList>
            <consortium name="The Broad Institute Genomics Platform"/>
            <consortium name="The Broad Institute Genome Sequencing Center for Infectious Disease"/>
            <person name="Wu L."/>
            <person name="Ma J."/>
        </authorList>
    </citation>
    <scope>NUCLEOTIDE SEQUENCE [LARGE SCALE GENOMIC DNA]</scope>
    <source>
        <strain evidence="4">JCM 3272</strain>
    </source>
</reference>
<organism evidence="3 4">
    <name type="scientific">Dactylosporangium salmoneum</name>
    <dbReference type="NCBI Taxonomy" id="53361"/>
    <lineage>
        <taxon>Bacteria</taxon>
        <taxon>Bacillati</taxon>
        <taxon>Actinomycetota</taxon>
        <taxon>Actinomycetes</taxon>
        <taxon>Micromonosporales</taxon>
        <taxon>Micromonosporaceae</taxon>
        <taxon>Dactylosporangium</taxon>
    </lineage>
</organism>
<evidence type="ECO:0000256" key="1">
    <source>
        <dbReference type="SAM" id="MobiDB-lite"/>
    </source>
</evidence>
<evidence type="ECO:0000313" key="4">
    <source>
        <dbReference type="Proteomes" id="UP001501444"/>
    </source>
</evidence>
<dbReference type="RefSeq" id="WP_344610379.1">
    <property type="nucleotide sequence ID" value="NZ_BAAARV010000004.1"/>
</dbReference>
<evidence type="ECO:0000313" key="3">
    <source>
        <dbReference type="EMBL" id="GAA2327558.1"/>
    </source>
</evidence>
<dbReference type="Proteomes" id="UP001501444">
    <property type="component" value="Unassembled WGS sequence"/>
</dbReference>
<gene>
    <name evidence="3" type="ORF">GCM10010170_003400</name>
</gene>
<feature type="compositionally biased region" description="Low complexity" evidence="1">
    <location>
        <begin position="151"/>
        <end position="160"/>
    </location>
</feature>
<accession>A0ABP5SCI6</accession>
<dbReference type="InterPro" id="IPR055849">
    <property type="entry name" value="DUF7426"/>
</dbReference>
<comment type="caution">
    <text evidence="3">The sequence shown here is derived from an EMBL/GenBank/DDBJ whole genome shotgun (WGS) entry which is preliminary data.</text>
</comment>
<keyword evidence="4" id="KW-1185">Reference proteome</keyword>
<protein>
    <recommendedName>
        <fullName evidence="2">DUF7426 domain-containing protein</fullName>
    </recommendedName>
</protein>
<dbReference type="EMBL" id="BAAARV010000004">
    <property type="protein sequence ID" value="GAA2327558.1"/>
    <property type="molecule type" value="Genomic_DNA"/>
</dbReference>